<comment type="caution">
    <text evidence="2">The sequence shown here is derived from an EMBL/GenBank/DDBJ whole genome shotgun (WGS) entry which is preliminary data.</text>
</comment>
<keyword evidence="3" id="KW-1185">Reference proteome</keyword>
<sequence>MLNPMLNPALGRSPTSPRCPGGPRMILLLWERPTEEAWTFATSPIYRPPVSTYALPSVSELRVSLRRRALRPSR</sequence>
<proteinExistence type="predicted"/>
<reference evidence="2" key="1">
    <citation type="journal article" date="2022" name="bioRxiv">
        <title>Sequencing and chromosome-scale assembly of the giantPleurodeles waltlgenome.</title>
        <authorList>
            <person name="Brown T."/>
            <person name="Elewa A."/>
            <person name="Iarovenko S."/>
            <person name="Subramanian E."/>
            <person name="Araus A.J."/>
            <person name="Petzold A."/>
            <person name="Susuki M."/>
            <person name="Suzuki K.-i.T."/>
            <person name="Hayashi T."/>
            <person name="Toyoda A."/>
            <person name="Oliveira C."/>
            <person name="Osipova E."/>
            <person name="Leigh N.D."/>
            <person name="Simon A."/>
            <person name="Yun M.H."/>
        </authorList>
    </citation>
    <scope>NUCLEOTIDE SEQUENCE</scope>
    <source>
        <strain evidence="2">20211129_DDA</strain>
        <tissue evidence="2">Liver</tissue>
    </source>
</reference>
<accession>A0AAV7PHX9</accession>
<organism evidence="2 3">
    <name type="scientific">Pleurodeles waltl</name>
    <name type="common">Iberian ribbed newt</name>
    <dbReference type="NCBI Taxonomy" id="8319"/>
    <lineage>
        <taxon>Eukaryota</taxon>
        <taxon>Metazoa</taxon>
        <taxon>Chordata</taxon>
        <taxon>Craniata</taxon>
        <taxon>Vertebrata</taxon>
        <taxon>Euteleostomi</taxon>
        <taxon>Amphibia</taxon>
        <taxon>Batrachia</taxon>
        <taxon>Caudata</taxon>
        <taxon>Salamandroidea</taxon>
        <taxon>Salamandridae</taxon>
        <taxon>Pleurodelinae</taxon>
        <taxon>Pleurodeles</taxon>
    </lineage>
</organism>
<feature type="region of interest" description="Disordered" evidence="1">
    <location>
        <begin position="1"/>
        <end position="21"/>
    </location>
</feature>
<name>A0AAV7PHX9_PLEWA</name>
<dbReference type="AlphaFoldDB" id="A0AAV7PHX9"/>
<evidence type="ECO:0000256" key="1">
    <source>
        <dbReference type="SAM" id="MobiDB-lite"/>
    </source>
</evidence>
<dbReference type="EMBL" id="JANPWB010000011">
    <property type="protein sequence ID" value="KAJ1127911.1"/>
    <property type="molecule type" value="Genomic_DNA"/>
</dbReference>
<gene>
    <name evidence="2" type="ORF">NDU88_006304</name>
</gene>
<dbReference type="Proteomes" id="UP001066276">
    <property type="component" value="Chromosome 7"/>
</dbReference>
<evidence type="ECO:0000313" key="3">
    <source>
        <dbReference type="Proteomes" id="UP001066276"/>
    </source>
</evidence>
<protein>
    <submittedName>
        <fullName evidence="2">Uncharacterized protein</fullName>
    </submittedName>
</protein>
<evidence type="ECO:0000313" key="2">
    <source>
        <dbReference type="EMBL" id="KAJ1127911.1"/>
    </source>
</evidence>